<evidence type="ECO:0000313" key="17">
    <source>
        <dbReference type="EMBL" id="RJL19969.1"/>
    </source>
</evidence>
<dbReference type="InterPro" id="IPR000014">
    <property type="entry name" value="PAS"/>
</dbReference>
<feature type="domain" description="PAS" evidence="16">
    <location>
        <begin position="393"/>
        <end position="450"/>
    </location>
</feature>
<keyword evidence="6 14" id="KW-0812">Transmembrane</keyword>
<evidence type="ECO:0000256" key="14">
    <source>
        <dbReference type="SAM" id="Phobius"/>
    </source>
</evidence>
<dbReference type="SUPFAM" id="SSF55874">
    <property type="entry name" value="ATPase domain of HSP90 chaperone/DNA topoisomerase II/histidine kinase"/>
    <property type="match status" value="1"/>
</dbReference>
<evidence type="ECO:0000256" key="5">
    <source>
        <dbReference type="ARBA" id="ARBA00022679"/>
    </source>
</evidence>
<feature type="transmembrane region" description="Helical" evidence="14">
    <location>
        <begin position="72"/>
        <end position="100"/>
    </location>
</feature>
<evidence type="ECO:0000259" key="16">
    <source>
        <dbReference type="PROSITE" id="PS50112"/>
    </source>
</evidence>
<evidence type="ECO:0000256" key="6">
    <source>
        <dbReference type="ARBA" id="ARBA00022692"/>
    </source>
</evidence>
<keyword evidence="7" id="KW-0547">Nucleotide-binding</keyword>
<feature type="transmembrane region" description="Helical" evidence="14">
    <location>
        <begin position="138"/>
        <end position="159"/>
    </location>
</feature>
<dbReference type="GO" id="GO:0000156">
    <property type="term" value="F:phosphorelay response regulator activity"/>
    <property type="evidence" value="ECO:0007669"/>
    <property type="project" value="TreeGrafter"/>
</dbReference>
<comment type="catalytic activity">
    <reaction evidence="1">
        <text>ATP + protein L-histidine = ADP + protein N-phospho-L-histidine.</text>
        <dbReference type="EC" id="2.7.13.3"/>
    </reaction>
</comment>
<evidence type="ECO:0000256" key="8">
    <source>
        <dbReference type="ARBA" id="ARBA00022777"/>
    </source>
</evidence>
<gene>
    <name evidence="17" type="ORF">D5H75_39975</name>
</gene>
<evidence type="ECO:0000256" key="3">
    <source>
        <dbReference type="ARBA" id="ARBA00004236"/>
    </source>
</evidence>
<keyword evidence="18" id="KW-1185">Reference proteome</keyword>
<evidence type="ECO:0000256" key="12">
    <source>
        <dbReference type="ARBA" id="ARBA00023136"/>
    </source>
</evidence>
<dbReference type="EMBL" id="QZEY01000034">
    <property type="protein sequence ID" value="RJL19969.1"/>
    <property type="molecule type" value="Genomic_DNA"/>
</dbReference>
<feature type="domain" description="Histidine kinase" evidence="15">
    <location>
        <begin position="515"/>
        <end position="713"/>
    </location>
</feature>
<evidence type="ECO:0000256" key="2">
    <source>
        <dbReference type="ARBA" id="ARBA00004141"/>
    </source>
</evidence>
<dbReference type="PANTHER" id="PTHR42878:SF7">
    <property type="entry name" value="SENSOR HISTIDINE KINASE GLRK"/>
    <property type="match status" value="1"/>
</dbReference>
<evidence type="ECO:0000256" key="11">
    <source>
        <dbReference type="ARBA" id="ARBA00023012"/>
    </source>
</evidence>
<dbReference type="GO" id="GO:0030295">
    <property type="term" value="F:protein kinase activator activity"/>
    <property type="evidence" value="ECO:0007669"/>
    <property type="project" value="TreeGrafter"/>
</dbReference>
<dbReference type="InterPro" id="IPR005467">
    <property type="entry name" value="His_kinase_dom"/>
</dbReference>
<dbReference type="PROSITE" id="PS50109">
    <property type="entry name" value="HIS_KIN"/>
    <property type="match status" value="1"/>
</dbReference>
<dbReference type="Pfam" id="PF00512">
    <property type="entry name" value="HisKA"/>
    <property type="match status" value="1"/>
</dbReference>
<organism evidence="17 18">
    <name type="scientific">Bailinhaonella thermotolerans</name>
    <dbReference type="NCBI Taxonomy" id="1070861"/>
    <lineage>
        <taxon>Bacteria</taxon>
        <taxon>Bacillati</taxon>
        <taxon>Actinomycetota</taxon>
        <taxon>Actinomycetes</taxon>
        <taxon>Streptosporangiales</taxon>
        <taxon>Streptosporangiaceae</taxon>
        <taxon>Bailinhaonella</taxon>
    </lineage>
</organism>
<dbReference type="InterPro" id="IPR003661">
    <property type="entry name" value="HisK_dim/P_dom"/>
</dbReference>
<keyword evidence="11" id="KW-0902">Two-component regulatory system</keyword>
<dbReference type="InterPro" id="IPR003594">
    <property type="entry name" value="HATPase_dom"/>
</dbReference>
<dbReference type="GO" id="GO:0005524">
    <property type="term" value="F:ATP binding"/>
    <property type="evidence" value="ECO:0007669"/>
    <property type="project" value="UniProtKB-KW"/>
</dbReference>
<feature type="transmembrane region" description="Helical" evidence="14">
    <location>
        <begin position="106"/>
        <end position="126"/>
    </location>
</feature>
<dbReference type="SUPFAM" id="SSF55785">
    <property type="entry name" value="PYP-like sensor domain (PAS domain)"/>
    <property type="match status" value="1"/>
</dbReference>
<keyword evidence="5" id="KW-0808">Transferase</keyword>
<feature type="transmembrane region" description="Helical" evidence="14">
    <location>
        <begin position="43"/>
        <end position="60"/>
    </location>
</feature>
<keyword evidence="9" id="KW-0067">ATP-binding</keyword>
<dbReference type="InterPro" id="IPR036097">
    <property type="entry name" value="HisK_dim/P_sf"/>
</dbReference>
<dbReference type="CDD" id="cd00130">
    <property type="entry name" value="PAS"/>
    <property type="match status" value="1"/>
</dbReference>
<evidence type="ECO:0000256" key="10">
    <source>
        <dbReference type="ARBA" id="ARBA00022989"/>
    </source>
</evidence>
<evidence type="ECO:0000256" key="9">
    <source>
        <dbReference type="ARBA" id="ARBA00022840"/>
    </source>
</evidence>
<dbReference type="SMART" id="SM00388">
    <property type="entry name" value="HisKA"/>
    <property type="match status" value="1"/>
</dbReference>
<dbReference type="OrthoDB" id="9786919at2"/>
<dbReference type="InterPro" id="IPR050351">
    <property type="entry name" value="BphY/WalK/GraS-like"/>
</dbReference>
<name>A0A3A3ZZR0_9ACTN</name>
<keyword evidence="8 17" id="KW-0418">Kinase</keyword>
<dbReference type="PANTHER" id="PTHR42878">
    <property type="entry name" value="TWO-COMPONENT HISTIDINE KINASE"/>
    <property type="match status" value="1"/>
</dbReference>
<sequence>MGAMRRLTVSRWIIAVLLLGALVLLGGPPDAAALGALWPSAVFGLAVVLSAFLWVTASGTKNQPWQAHFDQAALAGLMFALPPWLVIVCAAAGGALWGVLARKRAISIWFNAANVMIAGAPLALLAEWADLASGPVRLWHVGLVLAGGVAYEYLSWYGVMLACRTTHAEPPVSRPGDCLETLAVSTLAQVGAACTFAIAFRESQPALLPIGVILLACVWHAHRALMSELAEDEPAQRLRTLPALLAHPVRSAEQLEALAERLRDLLGADLLVLKAAGESGRYSISRPFGEAAGRDLAAEAAALGVSDVPRVLPRPLLPAGWKFGMTVCIRAGDTAGSAPPYIGRLVVAWRQRPPGLYLAGKVPRTLRNAVSSAGHALGPIVEQVDSFNELVEERRRLQAVVKHDTIGIVVVDEAGKVVVWNDAMAALTGVNGSQALEHDSGGVLTLMTPDGQKVRLGEEPSGSLILLRPDQERRYVRVSSNRDSGSLGGTYYCAAFVDETRERDLATLEKLLVANATHELLTPLTSIRGFSQLICAHVGDGQDLLAESAAAIQRSVDEMTTLINDLIDASRTQAAGKAVISTVDAGALVRKAVAALPGAPDRVRVHLKRHVRARADPVQLERCIDTLLRDAVRHADPRRTITVTSQARGGWTHLSIQCRIQPEERAGEVRLATIPGLGLGLFKVRSWLASMHGDLTVEATPEGRLLMTMKVPR</sequence>
<evidence type="ECO:0000259" key="15">
    <source>
        <dbReference type="PROSITE" id="PS50109"/>
    </source>
</evidence>
<dbReference type="GO" id="GO:0007234">
    <property type="term" value="P:osmosensory signaling via phosphorelay pathway"/>
    <property type="evidence" value="ECO:0007669"/>
    <property type="project" value="TreeGrafter"/>
</dbReference>
<dbReference type="Proteomes" id="UP000265768">
    <property type="component" value="Unassembled WGS sequence"/>
</dbReference>
<dbReference type="Gene3D" id="3.30.565.10">
    <property type="entry name" value="Histidine kinase-like ATPase, C-terminal domain"/>
    <property type="match status" value="1"/>
</dbReference>
<dbReference type="AlphaFoldDB" id="A0A3A3ZZR0"/>
<protein>
    <recommendedName>
        <fullName evidence="13">Sensor-like histidine kinase SenX3</fullName>
        <ecNumber evidence="4">2.7.13.3</ecNumber>
    </recommendedName>
</protein>
<dbReference type="Pfam" id="PF00989">
    <property type="entry name" value="PAS"/>
    <property type="match status" value="1"/>
</dbReference>
<dbReference type="PROSITE" id="PS50112">
    <property type="entry name" value="PAS"/>
    <property type="match status" value="1"/>
</dbReference>
<evidence type="ECO:0000256" key="7">
    <source>
        <dbReference type="ARBA" id="ARBA00022741"/>
    </source>
</evidence>
<comment type="subcellular location">
    <subcellularLocation>
        <location evidence="3">Cell membrane</location>
    </subcellularLocation>
    <subcellularLocation>
        <location evidence="2">Membrane</location>
        <topology evidence="2">Multi-pass membrane protein</topology>
    </subcellularLocation>
</comment>
<dbReference type="GO" id="GO:0000155">
    <property type="term" value="F:phosphorelay sensor kinase activity"/>
    <property type="evidence" value="ECO:0007669"/>
    <property type="project" value="InterPro"/>
</dbReference>
<dbReference type="InterPro" id="IPR035965">
    <property type="entry name" value="PAS-like_dom_sf"/>
</dbReference>
<dbReference type="InterPro" id="IPR013767">
    <property type="entry name" value="PAS_fold"/>
</dbReference>
<evidence type="ECO:0000256" key="13">
    <source>
        <dbReference type="ARBA" id="ARBA00039401"/>
    </source>
</evidence>
<keyword evidence="10 14" id="KW-1133">Transmembrane helix</keyword>
<keyword evidence="12 14" id="KW-0472">Membrane</keyword>
<dbReference type="EC" id="2.7.13.3" evidence="4"/>
<evidence type="ECO:0000313" key="18">
    <source>
        <dbReference type="Proteomes" id="UP000265768"/>
    </source>
</evidence>
<dbReference type="Pfam" id="PF02518">
    <property type="entry name" value="HATPase_c"/>
    <property type="match status" value="1"/>
</dbReference>
<evidence type="ECO:0000256" key="1">
    <source>
        <dbReference type="ARBA" id="ARBA00000085"/>
    </source>
</evidence>
<dbReference type="GO" id="GO:0005886">
    <property type="term" value="C:plasma membrane"/>
    <property type="evidence" value="ECO:0007669"/>
    <property type="project" value="UniProtKB-SubCell"/>
</dbReference>
<accession>A0A3A3ZZR0</accession>
<proteinExistence type="predicted"/>
<dbReference type="InterPro" id="IPR036890">
    <property type="entry name" value="HATPase_C_sf"/>
</dbReference>
<dbReference type="Gene3D" id="1.10.287.130">
    <property type="match status" value="1"/>
</dbReference>
<comment type="caution">
    <text evidence="17">The sequence shown here is derived from an EMBL/GenBank/DDBJ whole genome shotgun (WGS) entry which is preliminary data.</text>
</comment>
<dbReference type="RefSeq" id="WP_119931852.1">
    <property type="nucleotide sequence ID" value="NZ_QZEY01000034.1"/>
</dbReference>
<dbReference type="Gene3D" id="3.30.450.20">
    <property type="entry name" value="PAS domain"/>
    <property type="match status" value="1"/>
</dbReference>
<reference evidence="17 18" key="1">
    <citation type="submission" date="2018-09" db="EMBL/GenBank/DDBJ databases">
        <title>YIM 75507 draft genome.</title>
        <authorList>
            <person name="Tang S."/>
            <person name="Feng Y."/>
        </authorList>
    </citation>
    <scope>NUCLEOTIDE SEQUENCE [LARGE SCALE GENOMIC DNA]</scope>
    <source>
        <strain evidence="17 18">YIM 75507</strain>
    </source>
</reference>
<evidence type="ECO:0000256" key="4">
    <source>
        <dbReference type="ARBA" id="ARBA00012438"/>
    </source>
</evidence>
<dbReference type="SUPFAM" id="SSF47384">
    <property type="entry name" value="Homodimeric domain of signal transducing histidine kinase"/>
    <property type="match status" value="1"/>
</dbReference>
<dbReference type="CDD" id="cd00082">
    <property type="entry name" value="HisKA"/>
    <property type="match status" value="1"/>
</dbReference>
<dbReference type="GO" id="GO:0006355">
    <property type="term" value="P:regulation of DNA-templated transcription"/>
    <property type="evidence" value="ECO:0007669"/>
    <property type="project" value="InterPro"/>
</dbReference>